<keyword evidence="5 11" id="KW-0732">Signal</keyword>
<dbReference type="InterPro" id="IPR001314">
    <property type="entry name" value="Peptidase_S1A"/>
</dbReference>
<feature type="signal peptide" evidence="11">
    <location>
        <begin position="1"/>
        <end position="21"/>
    </location>
</feature>
<keyword evidence="4 10" id="KW-0645">Protease</keyword>
<evidence type="ECO:0000259" key="12">
    <source>
        <dbReference type="PROSITE" id="PS50240"/>
    </source>
</evidence>
<evidence type="ECO:0000256" key="2">
    <source>
        <dbReference type="ARBA" id="ARBA00009228"/>
    </source>
</evidence>
<dbReference type="PROSITE" id="PS00135">
    <property type="entry name" value="TRYPSIN_SER"/>
    <property type="match status" value="1"/>
</dbReference>
<keyword evidence="3" id="KW-0964">Secreted</keyword>
<dbReference type="InterPro" id="IPR018114">
    <property type="entry name" value="TRYPSIN_HIS"/>
</dbReference>
<dbReference type="InterPro" id="IPR033116">
    <property type="entry name" value="TRYPSIN_SER"/>
</dbReference>
<gene>
    <name evidence="14" type="primary">CFD</name>
</gene>
<evidence type="ECO:0000256" key="4">
    <source>
        <dbReference type="ARBA" id="ARBA00022670"/>
    </source>
</evidence>
<dbReference type="PRINTS" id="PR00722">
    <property type="entry name" value="CHYMOTRYPSIN"/>
</dbReference>
<dbReference type="Pfam" id="PF00089">
    <property type="entry name" value="Trypsin"/>
    <property type="match status" value="1"/>
</dbReference>
<dbReference type="PANTHER" id="PTHR24271:SF54">
    <property type="entry name" value="COMPLEMENT FACTOR D"/>
    <property type="match status" value="1"/>
</dbReference>
<evidence type="ECO:0000313" key="13">
    <source>
        <dbReference type="Proteomes" id="UP001652642"/>
    </source>
</evidence>
<evidence type="ECO:0000256" key="5">
    <source>
        <dbReference type="ARBA" id="ARBA00022729"/>
    </source>
</evidence>
<dbReference type="PROSITE" id="PS50240">
    <property type="entry name" value="TRYPSIN_DOM"/>
    <property type="match status" value="1"/>
</dbReference>
<dbReference type="InterPro" id="IPR043504">
    <property type="entry name" value="Peptidase_S1_PA_chymotrypsin"/>
</dbReference>
<dbReference type="SUPFAM" id="SSF50494">
    <property type="entry name" value="Trypsin-like serine proteases"/>
    <property type="match status" value="1"/>
</dbReference>
<sequence length="258" mass="28227">MKVLGLPILTVLFFGICPAFGGRPRGRILRGQEAGAHQMPYMASLQEDGKHVCGGFLIAPQWVLSAAHCLEDTVNGTFQVLLGAHSLSNDEPHKRLYSVRRLIPHPGSGRNHNDDDLLLLQLSEPAALGTHVQTLPLQREDREVPAGTLCRVAGWGFTSNTRKRPDKLQYVDLPVMSRAQCNERTFHDGDITEKMMCAESKQKDSCKGDSGGPLICNGIAEGVVATGSRVCGNWKKPGIYTRIAPYLTWINEVMGLAN</sequence>
<evidence type="ECO:0000256" key="7">
    <source>
        <dbReference type="ARBA" id="ARBA00022825"/>
    </source>
</evidence>
<proteinExistence type="inferred from homology"/>
<evidence type="ECO:0000256" key="10">
    <source>
        <dbReference type="RuleBase" id="RU363034"/>
    </source>
</evidence>
<keyword evidence="9" id="KW-1015">Disulfide bond</keyword>
<dbReference type="SMART" id="SM00020">
    <property type="entry name" value="Tryp_SPc"/>
    <property type="match status" value="1"/>
</dbReference>
<keyword evidence="13" id="KW-1185">Reference proteome</keyword>
<reference evidence="14" key="1">
    <citation type="submission" date="2025-08" db="UniProtKB">
        <authorList>
            <consortium name="RefSeq"/>
        </authorList>
    </citation>
    <scope>IDENTIFICATION</scope>
</reference>
<dbReference type="CDD" id="cd00190">
    <property type="entry name" value="Tryp_SPc"/>
    <property type="match status" value="1"/>
</dbReference>
<keyword evidence="7 10" id="KW-0720">Serine protease</keyword>
<dbReference type="Gene3D" id="2.40.10.10">
    <property type="entry name" value="Trypsin-like serine proteases"/>
    <property type="match status" value="2"/>
</dbReference>
<evidence type="ECO:0000313" key="14">
    <source>
        <dbReference type="RefSeq" id="XP_072833928.1"/>
    </source>
</evidence>
<protein>
    <submittedName>
        <fullName evidence="14">Complement factor D</fullName>
    </submittedName>
</protein>
<comment type="subcellular location">
    <subcellularLocation>
        <location evidence="1">Secreted</location>
    </subcellularLocation>
</comment>
<dbReference type="InterPro" id="IPR009003">
    <property type="entry name" value="Peptidase_S1_PA"/>
</dbReference>
<accession>A0ABM5EL98</accession>
<feature type="chain" id="PRO_5045710856" evidence="11">
    <location>
        <begin position="22"/>
        <end position="258"/>
    </location>
</feature>
<comment type="similarity">
    <text evidence="2">Belongs to the peptidase S1 family. Snake venom subfamily.</text>
</comment>
<feature type="domain" description="Peptidase S1" evidence="12">
    <location>
        <begin position="28"/>
        <end position="255"/>
    </location>
</feature>
<evidence type="ECO:0000256" key="6">
    <source>
        <dbReference type="ARBA" id="ARBA00022801"/>
    </source>
</evidence>
<dbReference type="RefSeq" id="XP_072833928.1">
    <property type="nucleotide sequence ID" value="XM_072977827.1"/>
</dbReference>
<evidence type="ECO:0000256" key="11">
    <source>
        <dbReference type="SAM" id="SignalP"/>
    </source>
</evidence>
<evidence type="ECO:0000256" key="1">
    <source>
        <dbReference type="ARBA" id="ARBA00004613"/>
    </source>
</evidence>
<name>A0ABM5EL98_9SAUR</name>
<evidence type="ECO:0000256" key="8">
    <source>
        <dbReference type="ARBA" id="ARBA00023145"/>
    </source>
</evidence>
<dbReference type="GeneID" id="110072602"/>
<keyword evidence="8" id="KW-0865">Zymogen</keyword>
<dbReference type="PANTHER" id="PTHR24271">
    <property type="entry name" value="KALLIKREIN-RELATED"/>
    <property type="match status" value="1"/>
</dbReference>
<keyword evidence="6 10" id="KW-0378">Hydrolase</keyword>
<organism evidence="13 14">
    <name type="scientific">Pogona vitticeps</name>
    <name type="common">central bearded dragon</name>
    <dbReference type="NCBI Taxonomy" id="103695"/>
    <lineage>
        <taxon>Eukaryota</taxon>
        <taxon>Metazoa</taxon>
        <taxon>Chordata</taxon>
        <taxon>Craniata</taxon>
        <taxon>Vertebrata</taxon>
        <taxon>Euteleostomi</taxon>
        <taxon>Lepidosauria</taxon>
        <taxon>Squamata</taxon>
        <taxon>Bifurcata</taxon>
        <taxon>Unidentata</taxon>
        <taxon>Episquamata</taxon>
        <taxon>Toxicofera</taxon>
        <taxon>Iguania</taxon>
        <taxon>Acrodonta</taxon>
        <taxon>Agamidae</taxon>
        <taxon>Amphibolurinae</taxon>
        <taxon>Pogona</taxon>
    </lineage>
</organism>
<dbReference type="InterPro" id="IPR001254">
    <property type="entry name" value="Trypsin_dom"/>
</dbReference>
<evidence type="ECO:0000256" key="9">
    <source>
        <dbReference type="ARBA" id="ARBA00023157"/>
    </source>
</evidence>
<dbReference type="PROSITE" id="PS00134">
    <property type="entry name" value="TRYPSIN_HIS"/>
    <property type="match status" value="1"/>
</dbReference>
<evidence type="ECO:0000256" key="3">
    <source>
        <dbReference type="ARBA" id="ARBA00022525"/>
    </source>
</evidence>
<dbReference type="Proteomes" id="UP001652642">
    <property type="component" value="Chromosome 7"/>
</dbReference>